<proteinExistence type="predicted"/>
<dbReference type="Proteomes" id="UP001151760">
    <property type="component" value="Unassembled WGS sequence"/>
</dbReference>
<name>A0ABQ4WZD2_9ASTR</name>
<comment type="caution">
    <text evidence="2">The sequence shown here is derived from an EMBL/GenBank/DDBJ whole genome shotgun (WGS) entry which is preliminary data.</text>
</comment>
<evidence type="ECO:0000256" key="1">
    <source>
        <dbReference type="SAM" id="MobiDB-lite"/>
    </source>
</evidence>
<keyword evidence="3" id="KW-1185">Reference proteome</keyword>
<organism evidence="2 3">
    <name type="scientific">Tanacetum coccineum</name>
    <dbReference type="NCBI Taxonomy" id="301880"/>
    <lineage>
        <taxon>Eukaryota</taxon>
        <taxon>Viridiplantae</taxon>
        <taxon>Streptophyta</taxon>
        <taxon>Embryophyta</taxon>
        <taxon>Tracheophyta</taxon>
        <taxon>Spermatophyta</taxon>
        <taxon>Magnoliopsida</taxon>
        <taxon>eudicotyledons</taxon>
        <taxon>Gunneridae</taxon>
        <taxon>Pentapetalae</taxon>
        <taxon>asterids</taxon>
        <taxon>campanulids</taxon>
        <taxon>Asterales</taxon>
        <taxon>Asteraceae</taxon>
        <taxon>Asteroideae</taxon>
        <taxon>Anthemideae</taxon>
        <taxon>Anthemidinae</taxon>
        <taxon>Tanacetum</taxon>
    </lineage>
</organism>
<evidence type="ECO:0000313" key="3">
    <source>
        <dbReference type="Proteomes" id="UP001151760"/>
    </source>
</evidence>
<protein>
    <submittedName>
        <fullName evidence="2">Uncharacterized protein</fullName>
    </submittedName>
</protein>
<reference evidence="2" key="1">
    <citation type="journal article" date="2022" name="Int. J. Mol. Sci.">
        <title>Draft Genome of Tanacetum Coccineum: Genomic Comparison of Closely Related Tanacetum-Family Plants.</title>
        <authorList>
            <person name="Yamashiro T."/>
            <person name="Shiraishi A."/>
            <person name="Nakayama K."/>
            <person name="Satake H."/>
        </authorList>
    </citation>
    <scope>NUCLEOTIDE SEQUENCE</scope>
</reference>
<reference evidence="2" key="2">
    <citation type="submission" date="2022-01" db="EMBL/GenBank/DDBJ databases">
        <authorList>
            <person name="Yamashiro T."/>
            <person name="Shiraishi A."/>
            <person name="Satake H."/>
            <person name="Nakayama K."/>
        </authorList>
    </citation>
    <scope>NUCLEOTIDE SEQUENCE</scope>
</reference>
<gene>
    <name evidence="2" type="ORF">Tco_0653048</name>
</gene>
<feature type="compositionally biased region" description="Polar residues" evidence="1">
    <location>
        <begin position="153"/>
        <end position="170"/>
    </location>
</feature>
<sequence>MQKPGRQIFTGHMFSPNKSSAVYEKTSPRSDLRWKPTSRIFKIVGLRWVLTRKIFASCTSKADNESTRGSNVDISKFHKCKQTLDLSADTSINSVVAEKADISETNVVVDSKLIRRMTLFGPLFDEYFNGEYQVVSKSSAVTTVDASDKRQQQSDSTLATTVSANGNFDV</sequence>
<feature type="region of interest" description="Disordered" evidence="1">
    <location>
        <begin position="146"/>
        <end position="170"/>
    </location>
</feature>
<dbReference type="EMBL" id="BQNB010009066">
    <property type="protein sequence ID" value="GJS58264.1"/>
    <property type="molecule type" value="Genomic_DNA"/>
</dbReference>
<accession>A0ABQ4WZD2</accession>
<evidence type="ECO:0000313" key="2">
    <source>
        <dbReference type="EMBL" id="GJS58264.1"/>
    </source>
</evidence>